<dbReference type="RefSeq" id="WP_220202135.1">
    <property type="nucleotide sequence ID" value="NZ_BNJK01000001.1"/>
</dbReference>
<keyword evidence="3" id="KW-1185">Reference proteome</keyword>
<reference evidence="2" key="1">
    <citation type="submission" date="2020-10" db="EMBL/GenBank/DDBJ databases">
        <title>Taxonomic study of unclassified bacteria belonging to the class Ktedonobacteria.</title>
        <authorList>
            <person name="Yabe S."/>
            <person name="Wang C.M."/>
            <person name="Zheng Y."/>
            <person name="Sakai Y."/>
            <person name="Cavaletti L."/>
            <person name="Monciardini P."/>
            <person name="Donadio S."/>
        </authorList>
    </citation>
    <scope>NUCLEOTIDE SEQUENCE</scope>
    <source>
        <strain evidence="2">ID150040</strain>
    </source>
</reference>
<dbReference type="SUPFAM" id="SSF52317">
    <property type="entry name" value="Class I glutamine amidotransferase-like"/>
    <property type="match status" value="1"/>
</dbReference>
<dbReference type="Proteomes" id="UP000597444">
    <property type="component" value="Unassembled WGS sequence"/>
</dbReference>
<proteinExistence type="predicted"/>
<dbReference type="GO" id="GO:0005829">
    <property type="term" value="C:cytosol"/>
    <property type="evidence" value="ECO:0007669"/>
    <property type="project" value="TreeGrafter"/>
</dbReference>
<dbReference type="PANTHER" id="PTHR42695">
    <property type="entry name" value="GLUTAMINE AMIDOTRANSFERASE YLR126C-RELATED"/>
    <property type="match status" value="1"/>
</dbReference>
<evidence type="ECO:0000313" key="2">
    <source>
        <dbReference type="EMBL" id="GHO91225.1"/>
    </source>
</evidence>
<organism evidence="2 3">
    <name type="scientific">Reticulibacter mediterranei</name>
    <dbReference type="NCBI Taxonomy" id="2778369"/>
    <lineage>
        <taxon>Bacteria</taxon>
        <taxon>Bacillati</taxon>
        <taxon>Chloroflexota</taxon>
        <taxon>Ktedonobacteria</taxon>
        <taxon>Ktedonobacterales</taxon>
        <taxon>Reticulibacteraceae</taxon>
        <taxon>Reticulibacter</taxon>
    </lineage>
</organism>
<dbReference type="PROSITE" id="PS51273">
    <property type="entry name" value="GATASE_TYPE_1"/>
    <property type="match status" value="1"/>
</dbReference>
<dbReference type="EMBL" id="BNJK01000001">
    <property type="protein sequence ID" value="GHO91225.1"/>
    <property type="molecule type" value="Genomic_DNA"/>
</dbReference>
<evidence type="ECO:0000259" key="1">
    <source>
        <dbReference type="Pfam" id="PF00117"/>
    </source>
</evidence>
<dbReference type="InterPro" id="IPR029062">
    <property type="entry name" value="Class_I_gatase-like"/>
</dbReference>
<dbReference type="Gene3D" id="3.40.50.880">
    <property type="match status" value="1"/>
</dbReference>
<sequence length="237" mass="27259">MKRILLLEHEKDNPEGYIGTLLEEHQIATDVIRVDQERLPAPDHYSAIIAFGGAQHLYEAENYPYFGPEKALLRASIEREQPVLGICLGAQLVASALGGIVKRHHTSELGFYDIPLNEEGKKDPLYQGLPGYQKVIHWHEDTFDLPAEAILLASNEITTNQAFRYGKRTYGLQYHIELDTPMLDNWLYHCGLQRDIMDKLGVEAYHTFSEQLLVQFTIYQRHTRIVLENFLRISELI</sequence>
<feature type="domain" description="Glutamine amidotransferase" evidence="1">
    <location>
        <begin position="23"/>
        <end position="178"/>
    </location>
</feature>
<gene>
    <name evidence="2" type="ORF">KSF_012730</name>
</gene>
<evidence type="ECO:0000313" key="3">
    <source>
        <dbReference type="Proteomes" id="UP000597444"/>
    </source>
</evidence>
<dbReference type="CDD" id="cd01741">
    <property type="entry name" value="GATase1_1"/>
    <property type="match status" value="1"/>
</dbReference>
<comment type="caution">
    <text evidence="2">The sequence shown here is derived from an EMBL/GenBank/DDBJ whole genome shotgun (WGS) entry which is preliminary data.</text>
</comment>
<accession>A0A8J3N0G5</accession>
<dbReference type="AlphaFoldDB" id="A0A8J3N0G5"/>
<dbReference type="PANTHER" id="PTHR42695:SF5">
    <property type="entry name" value="GLUTAMINE AMIDOTRANSFERASE YLR126C-RELATED"/>
    <property type="match status" value="1"/>
</dbReference>
<dbReference type="InterPro" id="IPR017926">
    <property type="entry name" value="GATASE"/>
</dbReference>
<protein>
    <submittedName>
        <fullName evidence="2">GMP synthase</fullName>
    </submittedName>
</protein>
<name>A0A8J3N0G5_9CHLR</name>
<dbReference type="InterPro" id="IPR044992">
    <property type="entry name" value="ChyE-like"/>
</dbReference>
<dbReference type="Pfam" id="PF00117">
    <property type="entry name" value="GATase"/>
    <property type="match status" value="1"/>
</dbReference>